<protein>
    <submittedName>
        <fullName evidence="1">Uncharacterized protein</fullName>
    </submittedName>
</protein>
<reference evidence="1 2" key="1">
    <citation type="submission" date="2022-07" db="EMBL/GenBank/DDBJ databases">
        <title>Methylomonas rivi sp. nov., Methylomonas rosea sp. nov., Methylomonas aureus sp. nov. and Methylomonas subterranea sp. nov., four novel methanotrophs isolated from a freshwater creek and the deep terrestrial subsurface.</title>
        <authorList>
            <person name="Abin C."/>
            <person name="Sankaranarayanan K."/>
            <person name="Garner C."/>
            <person name="Sindelar R."/>
            <person name="Kotary K."/>
            <person name="Garner R."/>
            <person name="Barclay S."/>
            <person name="Lawson P."/>
            <person name="Krumholz L."/>
        </authorList>
    </citation>
    <scope>NUCLEOTIDE SEQUENCE [LARGE SCALE GENOMIC DNA]</scope>
    <source>
        <strain evidence="1 2">SURF-1</strain>
    </source>
</reference>
<keyword evidence="2" id="KW-1185">Reference proteome</keyword>
<gene>
    <name evidence="1" type="ORF">NP603_13325</name>
</gene>
<comment type="caution">
    <text evidence="1">The sequence shown here is derived from an EMBL/GenBank/DDBJ whole genome shotgun (WGS) entry which is preliminary data.</text>
</comment>
<organism evidence="1 2">
    <name type="scientific">Methylomonas aurea</name>
    <dbReference type="NCBI Taxonomy" id="2952224"/>
    <lineage>
        <taxon>Bacteria</taxon>
        <taxon>Pseudomonadati</taxon>
        <taxon>Pseudomonadota</taxon>
        <taxon>Gammaproteobacteria</taxon>
        <taxon>Methylococcales</taxon>
        <taxon>Methylococcaceae</taxon>
        <taxon>Methylomonas</taxon>
    </lineage>
</organism>
<proteinExistence type="predicted"/>
<sequence>MDEAIADAKPAIGFWMATSSKTAKPTRSSPAGFEYPLFNFAMAEARMEMSAFSTLAPDRIDLLRTSSLAIRGLKYLLE</sequence>
<dbReference type="Proteomes" id="UP001524569">
    <property type="component" value="Unassembled WGS sequence"/>
</dbReference>
<evidence type="ECO:0000313" key="2">
    <source>
        <dbReference type="Proteomes" id="UP001524569"/>
    </source>
</evidence>
<name>A0ABT1UJ99_9GAMM</name>
<accession>A0ABT1UJ99</accession>
<dbReference type="EMBL" id="JANIBM010000015">
    <property type="protein sequence ID" value="MCQ8182096.1"/>
    <property type="molecule type" value="Genomic_DNA"/>
</dbReference>
<dbReference type="RefSeq" id="WP_256611379.1">
    <property type="nucleotide sequence ID" value="NZ_JANIBM010000015.1"/>
</dbReference>
<evidence type="ECO:0000313" key="1">
    <source>
        <dbReference type="EMBL" id="MCQ8182096.1"/>
    </source>
</evidence>